<dbReference type="Pfam" id="PF04500">
    <property type="entry name" value="FLYWCH"/>
    <property type="match status" value="1"/>
</dbReference>
<protein>
    <recommendedName>
        <fullName evidence="4">FLYWCH-type domain-containing protein</fullName>
    </recommendedName>
</protein>
<organism evidence="5 7">
    <name type="scientific">Rotaria magnacalcarata</name>
    <dbReference type="NCBI Taxonomy" id="392030"/>
    <lineage>
        <taxon>Eukaryota</taxon>
        <taxon>Metazoa</taxon>
        <taxon>Spiralia</taxon>
        <taxon>Gnathifera</taxon>
        <taxon>Rotifera</taxon>
        <taxon>Eurotatoria</taxon>
        <taxon>Bdelloidea</taxon>
        <taxon>Philodinida</taxon>
        <taxon>Philodinidae</taxon>
        <taxon>Rotaria</taxon>
    </lineage>
</organism>
<evidence type="ECO:0000256" key="1">
    <source>
        <dbReference type="ARBA" id="ARBA00022723"/>
    </source>
</evidence>
<evidence type="ECO:0000256" key="3">
    <source>
        <dbReference type="ARBA" id="ARBA00022833"/>
    </source>
</evidence>
<reference evidence="5" key="1">
    <citation type="submission" date="2021-02" db="EMBL/GenBank/DDBJ databases">
        <authorList>
            <person name="Nowell W R."/>
        </authorList>
    </citation>
    <scope>NUCLEOTIDE SEQUENCE</scope>
</reference>
<gene>
    <name evidence="6" type="ORF">BYL167_LOCUS52798</name>
    <name evidence="5" type="ORF">CJN711_LOCUS22458</name>
</gene>
<dbReference type="Gene3D" id="2.20.25.240">
    <property type="match status" value="1"/>
</dbReference>
<feature type="domain" description="FLYWCH-type" evidence="4">
    <location>
        <begin position="21"/>
        <end position="76"/>
    </location>
</feature>
<evidence type="ECO:0000256" key="2">
    <source>
        <dbReference type="ARBA" id="ARBA00022771"/>
    </source>
</evidence>
<evidence type="ECO:0000259" key="4">
    <source>
        <dbReference type="Pfam" id="PF04500"/>
    </source>
</evidence>
<name>A0A815LLN6_9BILA</name>
<comment type="caution">
    <text evidence="5">The sequence shown here is derived from an EMBL/GenBank/DDBJ whole genome shotgun (WGS) entry which is preliminary data.</text>
</comment>
<dbReference type="AlphaFoldDB" id="A0A815LLN6"/>
<evidence type="ECO:0000313" key="5">
    <source>
        <dbReference type="EMBL" id="CAF1410128.1"/>
    </source>
</evidence>
<keyword evidence="2" id="KW-0863">Zinc-finger</keyword>
<dbReference type="GO" id="GO:0008270">
    <property type="term" value="F:zinc ion binding"/>
    <property type="evidence" value="ECO:0007669"/>
    <property type="project" value="UniProtKB-KW"/>
</dbReference>
<keyword evidence="1" id="KW-0479">Metal-binding</keyword>
<dbReference type="EMBL" id="CAJOBH010172910">
    <property type="protein sequence ID" value="CAF4916651.1"/>
    <property type="molecule type" value="Genomic_DNA"/>
</dbReference>
<accession>A0A815LLN6</accession>
<sequence length="142" mass="15928">MAEAFVTLTSEIQAKSPSISFINSNKEKPLLFADDYTFKLNKTTTSTKYWICTINGCAAKVHTDLNNGLMKTVGNHSPLPGKEKLEFNQSIDPRPEYIRAIIIEWSIKSSIPIVRTVSLDTQRSLISARRCESLDGYSQQVD</sequence>
<proteinExistence type="predicted"/>
<evidence type="ECO:0000313" key="7">
    <source>
        <dbReference type="Proteomes" id="UP000663855"/>
    </source>
</evidence>
<dbReference type="InterPro" id="IPR007588">
    <property type="entry name" value="Znf_FLYWCH"/>
</dbReference>
<dbReference type="Proteomes" id="UP000663855">
    <property type="component" value="Unassembled WGS sequence"/>
</dbReference>
<dbReference type="EMBL" id="CAJNOV010010521">
    <property type="protein sequence ID" value="CAF1410128.1"/>
    <property type="molecule type" value="Genomic_DNA"/>
</dbReference>
<dbReference type="Proteomes" id="UP000681967">
    <property type="component" value="Unassembled WGS sequence"/>
</dbReference>
<keyword evidence="3" id="KW-0862">Zinc</keyword>
<evidence type="ECO:0000313" key="6">
    <source>
        <dbReference type="EMBL" id="CAF4916651.1"/>
    </source>
</evidence>